<keyword evidence="2 5" id="KW-0812">Transmembrane</keyword>
<feature type="transmembrane region" description="Helical" evidence="5">
    <location>
        <begin position="27"/>
        <end position="45"/>
    </location>
</feature>
<evidence type="ECO:0000256" key="3">
    <source>
        <dbReference type="ARBA" id="ARBA00022989"/>
    </source>
</evidence>
<dbReference type="EMBL" id="CAMXCT030004890">
    <property type="protein sequence ID" value="CAL4798027.1"/>
    <property type="molecule type" value="Genomic_DNA"/>
</dbReference>
<keyword evidence="3 5" id="KW-1133">Transmembrane helix</keyword>
<evidence type="ECO:0000313" key="6">
    <source>
        <dbReference type="EMBL" id="CAI4010715.1"/>
    </source>
</evidence>
<feature type="transmembrane region" description="Helical" evidence="5">
    <location>
        <begin position="52"/>
        <end position="72"/>
    </location>
</feature>
<protein>
    <submittedName>
        <fullName evidence="7">Gigaxonin</fullName>
    </submittedName>
</protein>
<dbReference type="PANTHER" id="PTHR11132">
    <property type="entry name" value="SOLUTE CARRIER FAMILY 35"/>
    <property type="match status" value="1"/>
</dbReference>
<keyword evidence="4 5" id="KW-0472">Membrane</keyword>
<keyword evidence="8" id="KW-1185">Reference proteome</keyword>
<evidence type="ECO:0000313" key="8">
    <source>
        <dbReference type="Proteomes" id="UP001152797"/>
    </source>
</evidence>
<organism evidence="6">
    <name type="scientific">Cladocopium goreaui</name>
    <dbReference type="NCBI Taxonomy" id="2562237"/>
    <lineage>
        <taxon>Eukaryota</taxon>
        <taxon>Sar</taxon>
        <taxon>Alveolata</taxon>
        <taxon>Dinophyceae</taxon>
        <taxon>Suessiales</taxon>
        <taxon>Symbiodiniaceae</taxon>
        <taxon>Cladocopium</taxon>
    </lineage>
</organism>
<evidence type="ECO:0000256" key="1">
    <source>
        <dbReference type="ARBA" id="ARBA00004141"/>
    </source>
</evidence>
<feature type="transmembrane region" description="Helical" evidence="5">
    <location>
        <begin position="283"/>
        <end position="302"/>
    </location>
</feature>
<feature type="transmembrane region" description="Helical" evidence="5">
    <location>
        <begin position="148"/>
        <end position="167"/>
    </location>
</feature>
<reference evidence="6" key="1">
    <citation type="submission" date="2022-10" db="EMBL/GenBank/DDBJ databases">
        <authorList>
            <person name="Chen Y."/>
            <person name="Dougan E. K."/>
            <person name="Chan C."/>
            <person name="Rhodes N."/>
            <person name="Thang M."/>
        </authorList>
    </citation>
    <scope>NUCLEOTIDE SEQUENCE</scope>
</reference>
<dbReference type="GO" id="GO:0016020">
    <property type="term" value="C:membrane"/>
    <property type="evidence" value="ECO:0007669"/>
    <property type="project" value="UniProtKB-SubCell"/>
</dbReference>
<feature type="transmembrane region" description="Helical" evidence="5">
    <location>
        <begin position="322"/>
        <end position="342"/>
    </location>
</feature>
<accession>A0A9P1DIB1</accession>
<dbReference type="InterPro" id="IPR050186">
    <property type="entry name" value="TPT_transporter"/>
</dbReference>
<dbReference type="OrthoDB" id="421770at2759"/>
<dbReference type="Proteomes" id="UP001152797">
    <property type="component" value="Unassembled WGS sequence"/>
</dbReference>
<evidence type="ECO:0000256" key="2">
    <source>
        <dbReference type="ARBA" id="ARBA00022692"/>
    </source>
</evidence>
<dbReference type="AlphaFoldDB" id="A0A9P1DIB1"/>
<feature type="transmembrane region" description="Helical" evidence="5">
    <location>
        <begin position="227"/>
        <end position="246"/>
    </location>
</feature>
<reference evidence="7 8" key="2">
    <citation type="submission" date="2024-05" db="EMBL/GenBank/DDBJ databases">
        <authorList>
            <person name="Chen Y."/>
            <person name="Shah S."/>
            <person name="Dougan E. K."/>
            <person name="Thang M."/>
            <person name="Chan C."/>
        </authorList>
    </citation>
    <scope>NUCLEOTIDE SEQUENCE [LARGE SCALE GENOMIC DNA]</scope>
</reference>
<feature type="transmembrane region" description="Helical" evidence="5">
    <location>
        <begin position="117"/>
        <end position="136"/>
    </location>
</feature>
<dbReference type="EMBL" id="CAMXCT020004890">
    <property type="protein sequence ID" value="CAL1164090.1"/>
    <property type="molecule type" value="Genomic_DNA"/>
</dbReference>
<sequence length="388" mass="41928">MAMMVTRSLSWGSQEDTSYGGGLWNRWIVVTVAWYLCATFTAAAIKRSQNRAMLSVFANLVMGWPLVLPFALMEGVPGWKRLRTHWRKVALIAVLAGLEKNLTNSSLSSIGGALKTALHGLNVVFTFFVAAISGADDRAYYCIRGCRCSGNLLLSLSLVLVASGSVFALPDPKHGSQDAWKSSHWGVVLQLGSGLAYAMKFTALKLLLCGNEQSPNVEQRAPSKAHVVLFCNPVIGLMSLALVPLGPNNWSLPPMGLAVAVAVAATPILVLQMQLIQLLKSPVTVAVLAVFHDLMIVSLRRAKIFGSLEVLYFVLMGGETFSEAQVIGYAVSAVGAVLYSCAKYRYSDLADQDSDECNSSIENERSYSRTPQALALQFSFSTSSSSFR</sequence>
<evidence type="ECO:0000256" key="4">
    <source>
        <dbReference type="ARBA" id="ARBA00023136"/>
    </source>
</evidence>
<gene>
    <name evidence="6" type="ORF">C1SCF055_LOCUS35956</name>
</gene>
<proteinExistence type="predicted"/>
<name>A0A9P1DIB1_9DINO</name>
<comment type="caution">
    <text evidence="6">The sequence shown here is derived from an EMBL/GenBank/DDBJ whole genome shotgun (WGS) entry which is preliminary data.</text>
</comment>
<evidence type="ECO:0000256" key="5">
    <source>
        <dbReference type="SAM" id="Phobius"/>
    </source>
</evidence>
<comment type="subcellular location">
    <subcellularLocation>
        <location evidence="1">Membrane</location>
        <topology evidence="1">Multi-pass membrane protein</topology>
    </subcellularLocation>
</comment>
<evidence type="ECO:0000313" key="7">
    <source>
        <dbReference type="EMBL" id="CAL4798027.1"/>
    </source>
</evidence>
<dbReference type="EMBL" id="CAMXCT010004890">
    <property type="protein sequence ID" value="CAI4010715.1"/>
    <property type="molecule type" value="Genomic_DNA"/>
</dbReference>
<feature type="transmembrane region" description="Helical" evidence="5">
    <location>
        <begin position="187"/>
        <end position="207"/>
    </location>
</feature>
<feature type="transmembrane region" description="Helical" evidence="5">
    <location>
        <begin position="252"/>
        <end position="271"/>
    </location>
</feature>